<dbReference type="AlphaFoldDB" id="A0A0S7WTN3"/>
<dbReference type="InterPro" id="IPR036390">
    <property type="entry name" value="WH_DNA-bd_sf"/>
</dbReference>
<dbReference type="Proteomes" id="UP000052008">
    <property type="component" value="Unassembled WGS sequence"/>
</dbReference>
<comment type="caution">
    <text evidence="1">The sequence shown here is derived from an EMBL/GenBank/DDBJ whole genome shotgun (WGS) entry which is preliminary data.</text>
</comment>
<dbReference type="SUPFAM" id="SSF46785">
    <property type="entry name" value="Winged helix' DNA-binding domain"/>
    <property type="match status" value="1"/>
</dbReference>
<feature type="non-terminal residue" evidence="1">
    <location>
        <position position="1"/>
    </location>
</feature>
<organism evidence="1 2">
    <name type="scientific">candidate division TA06 bacterium DG_24</name>
    <dbReference type="NCBI Taxonomy" id="1703770"/>
    <lineage>
        <taxon>Bacteria</taxon>
        <taxon>Bacteria division TA06</taxon>
    </lineage>
</organism>
<accession>A0A0S7WTN3</accession>
<name>A0A0S7WTN3_UNCT6</name>
<dbReference type="InterPro" id="IPR036388">
    <property type="entry name" value="WH-like_DNA-bd_sf"/>
</dbReference>
<dbReference type="STRING" id="1703770.AMJ39_04290"/>
<evidence type="ECO:0000313" key="1">
    <source>
        <dbReference type="EMBL" id="KPJ53511.1"/>
    </source>
</evidence>
<evidence type="ECO:0000313" key="2">
    <source>
        <dbReference type="Proteomes" id="UP000052008"/>
    </source>
</evidence>
<protein>
    <submittedName>
        <fullName evidence="1">Uncharacterized protein</fullName>
    </submittedName>
</protein>
<proteinExistence type="predicted"/>
<dbReference type="Pfam" id="PF02082">
    <property type="entry name" value="Rrf2"/>
    <property type="match status" value="1"/>
</dbReference>
<dbReference type="Gene3D" id="1.10.10.10">
    <property type="entry name" value="Winged helix-like DNA-binding domain superfamily/Winged helix DNA-binding domain"/>
    <property type="match status" value="1"/>
</dbReference>
<reference evidence="1 2" key="1">
    <citation type="journal article" date="2015" name="Microbiome">
        <title>Genomic resolution of linkages in carbon, nitrogen, and sulfur cycling among widespread estuary sediment bacteria.</title>
        <authorList>
            <person name="Baker B.J."/>
            <person name="Lazar C.S."/>
            <person name="Teske A.P."/>
            <person name="Dick G.J."/>
        </authorList>
    </citation>
    <scope>NUCLEOTIDE SEQUENCE [LARGE SCALE GENOMIC DNA]</scope>
    <source>
        <strain evidence="1">DG_24</strain>
    </source>
</reference>
<sequence length="72" mass="8107">IVRAVEGPIALLECLEPSFAPDECDNMFDCVARAVWKRLGKELEGMLDEITLKELSEDRLDICLCRPTRGRG</sequence>
<gene>
    <name evidence="1" type="ORF">AMJ39_04290</name>
</gene>
<dbReference type="InterPro" id="IPR000944">
    <property type="entry name" value="Tscrpt_reg_Rrf2"/>
</dbReference>
<dbReference type="EMBL" id="LIZS01000017">
    <property type="protein sequence ID" value="KPJ53511.1"/>
    <property type="molecule type" value="Genomic_DNA"/>
</dbReference>
<dbReference type="PROSITE" id="PS51197">
    <property type="entry name" value="HTH_RRF2_2"/>
    <property type="match status" value="1"/>
</dbReference>